<organism evidence="1 2">
    <name type="scientific">Rhodopirellula baltica (strain DSM 10527 / NCIMB 13988 / SH1)</name>
    <dbReference type="NCBI Taxonomy" id="243090"/>
    <lineage>
        <taxon>Bacteria</taxon>
        <taxon>Pseudomonadati</taxon>
        <taxon>Planctomycetota</taxon>
        <taxon>Planctomycetia</taxon>
        <taxon>Pirellulales</taxon>
        <taxon>Pirellulaceae</taxon>
        <taxon>Rhodopirellula</taxon>
    </lineage>
</organism>
<dbReference type="HOGENOM" id="CLU_2702351_0_0_0"/>
<sequence>MQSPEQTVAHFLLCVRRQLFSRTDLAKVGMRAVEQPRLEIRNELVATRFARLQESWFLARNLALSNFLRDNSL</sequence>
<dbReference type="KEGG" id="rba:RB6038"/>
<reference evidence="1 2" key="1">
    <citation type="journal article" date="2003" name="Proc. Natl. Acad. Sci. U.S.A.">
        <title>Complete genome sequence of the marine planctomycete Pirellula sp. strain 1.</title>
        <authorList>
            <person name="Gloeckner F.O."/>
            <person name="Kube M."/>
            <person name="Bauer M."/>
            <person name="Teeling H."/>
            <person name="Lombardot T."/>
            <person name="Ludwig W."/>
            <person name="Gade D."/>
            <person name="Beck A."/>
            <person name="Borzym K."/>
            <person name="Heitmann K."/>
            <person name="Rabus R."/>
            <person name="Schlesner H."/>
            <person name="Amann R."/>
            <person name="Reinhardt R."/>
        </authorList>
    </citation>
    <scope>NUCLEOTIDE SEQUENCE [LARGE SCALE GENOMIC DNA]</scope>
    <source>
        <strain evidence="2">DSM 10527 / NCIMB 13988 / SH1</strain>
    </source>
</reference>
<name>Q7UQW7_RHOBA</name>
<gene>
    <name evidence="1" type="ordered locus">RB6038</name>
</gene>
<proteinExistence type="predicted"/>
<evidence type="ECO:0000313" key="2">
    <source>
        <dbReference type="Proteomes" id="UP000001025"/>
    </source>
</evidence>
<dbReference type="EnsemblBacteria" id="CAD74578">
    <property type="protein sequence ID" value="CAD74578"/>
    <property type="gene ID" value="RB6038"/>
</dbReference>
<evidence type="ECO:0000313" key="1">
    <source>
        <dbReference type="EMBL" id="CAD74578.1"/>
    </source>
</evidence>
<keyword evidence="2" id="KW-1185">Reference proteome</keyword>
<dbReference type="AlphaFoldDB" id="Q7UQW7"/>
<dbReference type="InParanoid" id="Q7UQW7"/>
<protein>
    <recommendedName>
        <fullName evidence="3">Transposase</fullName>
    </recommendedName>
</protein>
<dbReference type="STRING" id="243090.RB6038"/>
<evidence type="ECO:0008006" key="3">
    <source>
        <dbReference type="Google" id="ProtNLM"/>
    </source>
</evidence>
<accession>Q7UQW7</accession>
<dbReference type="EMBL" id="BX294143">
    <property type="protein sequence ID" value="CAD74578.1"/>
    <property type="molecule type" value="Genomic_DNA"/>
</dbReference>
<dbReference type="Proteomes" id="UP000001025">
    <property type="component" value="Chromosome"/>
</dbReference>